<dbReference type="CDD" id="cd06171">
    <property type="entry name" value="Sigma70_r4"/>
    <property type="match status" value="1"/>
</dbReference>
<dbReference type="InterPro" id="IPR007627">
    <property type="entry name" value="RNA_pol_sigma70_r2"/>
</dbReference>
<comment type="function">
    <text evidence="6">Sigma factors are initiation factors that promote the attachment of RNA polymerase to specific initiation sites and are then released.</text>
</comment>
<geneLocation type="plasmid" evidence="10 11">
    <name>megaplasmid</name>
</geneLocation>
<dbReference type="InterPro" id="IPR036388">
    <property type="entry name" value="WH-like_DNA-bd_sf"/>
</dbReference>
<dbReference type="InterPro" id="IPR007624">
    <property type="entry name" value="RNA_pol_sigma70_r3"/>
</dbReference>
<dbReference type="InterPro" id="IPR013324">
    <property type="entry name" value="RNA_pol_sigma_r3/r4-like"/>
</dbReference>
<dbReference type="InterPro" id="IPR009042">
    <property type="entry name" value="RNA_pol_sigma70_r1_2"/>
</dbReference>
<feature type="domain" description="RNA polymerase sigma-70" evidence="8">
    <location>
        <begin position="319"/>
        <end position="332"/>
    </location>
</feature>
<evidence type="ECO:0000256" key="6">
    <source>
        <dbReference type="RuleBase" id="RU362124"/>
    </source>
</evidence>
<dbReference type="EMBL" id="CP001511">
    <property type="protein sequence ID" value="ACS44057.1"/>
    <property type="molecule type" value="Genomic_DNA"/>
</dbReference>
<dbReference type="Pfam" id="PF04545">
    <property type="entry name" value="Sigma70_r4"/>
    <property type="match status" value="1"/>
</dbReference>
<protein>
    <recommendedName>
        <fullName evidence="6">RNA polymerase sigma factor</fullName>
    </recommendedName>
</protein>
<evidence type="ECO:0000256" key="3">
    <source>
        <dbReference type="ARBA" id="ARBA00023082"/>
    </source>
</evidence>
<keyword evidence="11" id="KW-1185">Reference proteome</keyword>
<dbReference type="Pfam" id="PF04542">
    <property type="entry name" value="Sigma70_r2"/>
    <property type="match status" value="1"/>
</dbReference>
<dbReference type="InterPro" id="IPR050239">
    <property type="entry name" value="Sigma-70_RNA_pol_init_factors"/>
</dbReference>
<feature type="compositionally biased region" description="Basic and acidic residues" evidence="7">
    <location>
        <begin position="1"/>
        <end position="14"/>
    </location>
</feature>
<dbReference type="OrthoDB" id="9809557at2"/>
<evidence type="ECO:0000256" key="4">
    <source>
        <dbReference type="ARBA" id="ARBA00023125"/>
    </source>
</evidence>
<evidence type="ECO:0000259" key="8">
    <source>
        <dbReference type="PROSITE" id="PS00715"/>
    </source>
</evidence>
<evidence type="ECO:0000313" key="10">
    <source>
        <dbReference type="EMBL" id="ACS44057.1"/>
    </source>
</evidence>
<dbReference type="PANTHER" id="PTHR30603">
    <property type="entry name" value="RNA POLYMERASE SIGMA FACTOR RPO"/>
    <property type="match status" value="1"/>
</dbReference>
<dbReference type="Gene3D" id="1.10.10.10">
    <property type="entry name" value="Winged helix-like DNA-binding domain superfamily/Winged helix DNA-binding domain"/>
    <property type="match status" value="2"/>
</dbReference>
<dbReference type="SUPFAM" id="SSF88946">
    <property type="entry name" value="Sigma2 domain of RNA polymerase sigma factors"/>
    <property type="match status" value="1"/>
</dbReference>
<evidence type="ECO:0000256" key="2">
    <source>
        <dbReference type="ARBA" id="ARBA00023015"/>
    </source>
</evidence>
<dbReference type="RefSeq" id="WP_003605544.1">
    <property type="nucleotide sequence ID" value="NC_012811.1"/>
</dbReference>
<organism evidence="10 11">
    <name type="scientific">Methylorubrum extorquens (strain ATCC 14718 / DSM 1338 / JCM 2805 / NCIMB 9133 / AM1)</name>
    <name type="common">Methylobacterium extorquens</name>
    <dbReference type="NCBI Taxonomy" id="272630"/>
    <lineage>
        <taxon>Bacteria</taxon>
        <taxon>Pseudomonadati</taxon>
        <taxon>Pseudomonadota</taxon>
        <taxon>Alphaproteobacteria</taxon>
        <taxon>Hyphomicrobiales</taxon>
        <taxon>Methylobacteriaceae</taxon>
        <taxon>Methylorubrum</taxon>
    </lineage>
</organism>
<dbReference type="PROSITE" id="PS00716">
    <property type="entry name" value="SIGMA70_2"/>
    <property type="match status" value="1"/>
</dbReference>
<keyword evidence="4 6" id="KW-0238">DNA-binding</keyword>
<reference evidence="10 11" key="1">
    <citation type="journal article" date="2009" name="PLoS ONE">
        <title>Methylobacterium genome sequences: a reference blueprint to investigate microbial metabolism of C1 compounds from natural and industrial sources.</title>
        <authorList>
            <person name="Vuilleumier S."/>
            <person name="Chistoserdova L."/>
            <person name="Lee M.-C."/>
            <person name="Bringel F."/>
            <person name="Lajus A."/>
            <person name="Zhou Y."/>
            <person name="Gourion B."/>
            <person name="Barbe V."/>
            <person name="Chang J."/>
            <person name="Cruveiller S."/>
            <person name="Dossat C."/>
            <person name="Gillett W."/>
            <person name="Gruffaz C."/>
            <person name="Haugen E."/>
            <person name="Hourcade E."/>
            <person name="Levy R."/>
            <person name="Mangenot S."/>
            <person name="Muller E."/>
            <person name="Nadalig T."/>
            <person name="Pagni M."/>
            <person name="Penny C."/>
            <person name="Peyraud R."/>
            <person name="Robinson D.G."/>
            <person name="Roche D."/>
            <person name="Rouy Z."/>
            <person name="Saenampechek C."/>
            <person name="Salvignol G."/>
            <person name="Vallenet D."/>
            <person name="Wu Z."/>
            <person name="Marx C.J."/>
            <person name="Vorholt J.A."/>
            <person name="Olson M.V."/>
            <person name="Kaul R."/>
            <person name="Weissenbach J."/>
            <person name="Medigue C."/>
            <person name="Lidstrom M.E."/>
        </authorList>
    </citation>
    <scope>NUCLEOTIDE SEQUENCE [LARGE SCALE GENOMIC DNA]</scope>
    <source>
        <strain evidence="11">ATCC 14718 / DSM 1338 / JCM 2805 / NCIMB 9133 / AM1</strain>
    </source>
</reference>
<gene>
    <name evidence="10" type="ordered locus">MexAM1_META2p1319</name>
</gene>
<accession>C5B6H5</accession>
<dbReference type="PRINTS" id="PR00046">
    <property type="entry name" value="SIGMA70FCT"/>
</dbReference>
<feature type="region of interest" description="Disordered" evidence="7">
    <location>
        <begin position="1"/>
        <end position="56"/>
    </location>
</feature>
<dbReference type="InterPro" id="IPR013325">
    <property type="entry name" value="RNA_pol_sigma_r2"/>
</dbReference>
<dbReference type="SUPFAM" id="SSF88659">
    <property type="entry name" value="Sigma3 and sigma4 domains of RNA polymerase sigma factors"/>
    <property type="match status" value="2"/>
</dbReference>
<proteinExistence type="inferred from homology"/>
<evidence type="ECO:0000256" key="7">
    <source>
        <dbReference type="SAM" id="MobiDB-lite"/>
    </source>
</evidence>
<name>C5B6H5_METEA</name>
<keyword evidence="2 6" id="KW-0805">Transcription regulation</keyword>
<dbReference type="HOGENOM" id="CLU_014793_7_2_5"/>
<evidence type="ECO:0000256" key="5">
    <source>
        <dbReference type="ARBA" id="ARBA00023163"/>
    </source>
</evidence>
<dbReference type="GO" id="GO:0003677">
    <property type="term" value="F:DNA binding"/>
    <property type="evidence" value="ECO:0007669"/>
    <property type="project" value="UniProtKB-KW"/>
</dbReference>
<evidence type="ECO:0000256" key="1">
    <source>
        <dbReference type="ARBA" id="ARBA00007788"/>
    </source>
</evidence>
<dbReference type="Pfam" id="PF04539">
    <property type="entry name" value="Sigma70_r3"/>
    <property type="match status" value="1"/>
</dbReference>
<dbReference type="InterPro" id="IPR007630">
    <property type="entry name" value="RNA_pol_sigma70_r4"/>
</dbReference>
<dbReference type="GO" id="GO:0016987">
    <property type="term" value="F:sigma factor activity"/>
    <property type="evidence" value="ECO:0007669"/>
    <property type="project" value="UniProtKB-KW"/>
</dbReference>
<keyword evidence="5 6" id="KW-0804">Transcription</keyword>
<dbReference type="PANTHER" id="PTHR30603:SF60">
    <property type="entry name" value="RNA POLYMERASE SIGMA FACTOR RPOD"/>
    <property type="match status" value="1"/>
</dbReference>
<dbReference type="NCBIfam" id="TIGR02937">
    <property type="entry name" value="sigma70-ECF"/>
    <property type="match status" value="1"/>
</dbReference>
<sequence length="531" mass="57783">MDGRADLGRREEAGRSAAPDAFPGPVPAPKPRRQTPPRPPPARSGASEPTRGPEAVPDALSFYAREIGRHRVLTREEEVALAKRVEAARLSLFASFVALGSMARFAAEWRSAVVSGAMRPWDLFAGEDEDEADEGDGETAAIRTRAVETVDQILAACALAQHDPGRAAEAAARIQAAKLATDRIDDLVASLEAPGAALMAAARVLGRILEKRGGLAADLVPVLDGTDAVADAVASGEGPFALSPAEGEAEGAALAAARAVDEVAIPFGGSVRRFRLVQREVRAAHGDLRKARDTLVTSNLRLVFSVAKKYTNRPLPILDLVQEGNIGLMRAIEKFDYRRGWKFSTYAIWWIKQSISRSIADHGRTIRLPVHLHEKAAKIDRTAARLRAELGRPPSPPELAQALDIDVRQVERLMNMSRETVSLDLPVGEDGDVRFGDLVEDEKAPDPVGLADLAKLKDAVSDAVGDLPEREQTIIRMRFGIGYADQMTLEEIGQHFRISRERVRQVESKAIQRLRSPEIGAYLRKFLDDDD</sequence>
<dbReference type="KEGG" id="mea:Mex_2p1319"/>
<evidence type="ECO:0000313" key="11">
    <source>
        <dbReference type="Proteomes" id="UP000009081"/>
    </source>
</evidence>
<dbReference type="AlphaFoldDB" id="C5B6H5"/>
<dbReference type="Proteomes" id="UP000009081">
    <property type="component" value="Plasmid megaplasmid"/>
</dbReference>
<comment type="similarity">
    <text evidence="1 6">Belongs to the sigma-70 factor family.</text>
</comment>
<keyword evidence="3 6" id="KW-0731">Sigma factor</keyword>
<dbReference type="InterPro" id="IPR014284">
    <property type="entry name" value="RNA_pol_sigma-70_dom"/>
</dbReference>
<feature type="domain" description="RNA polymerase sigma-70" evidence="9">
    <location>
        <begin position="488"/>
        <end position="514"/>
    </location>
</feature>
<dbReference type="GO" id="GO:0006352">
    <property type="term" value="P:DNA-templated transcription initiation"/>
    <property type="evidence" value="ECO:0007669"/>
    <property type="project" value="InterPro"/>
</dbReference>
<dbReference type="Gene3D" id="1.10.601.10">
    <property type="entry name" value="RNA Polymerase Primary Sigma Factor"/>
    <property type="match status" value="1"/>
</dbReference>
<dbReference type="Pfam" id="PF00140">
    <property type="entry name" value="Sigma70_r1_2"/>
    <property type="match status" value="1"/>
</dbReference>
<dbReference type="InterPro" id="IPR000943">
    <property type="entry name" value="RNA_pol_sigma70"/>
</dbReference>
<keyword evidence="10" id="KW-0614">Plasmid</keyword>
<evidence type="ECO:0000259" key="9">
    <source>
        <dbReference type="PROSITE" id="PS00716"/>
    </source>
</evidence>
<dbReference type="PROSITE" id="PS00715">
    <property type="entry name" value="SIGMA70_1"/>
    <property type="match status" value="1"/>
</dbReference>